<dbReference type="EMBL" id="FORO01000014">
    <property type="protein sequence ID" value="SFJ11518.1"/>
    <property type="molecule type" value="Genomic_DNA"/>
</dbReference>
<evidence type="ECO:0000256" key="1">
    <source>
        <dbReference type="SAM" id="Phobius"/>
    </source>
</evidence>
<feature type="transmembrane region" description="Helical" evidence="1">
    <location>
        <begin position="7"/>
        <end position="40"/>
    </location>
</feature>
<gene>
    <name evidence="2" type="ORF">SAMN05443661_11482</name>
</gene>
<dbReference type="RefSeq" id="WP_015233441.1">
    <property type="nucleotide sequence ID" value="NZ_FORO01000014.1"/>
</dbReference>
<dbReference type="Proteomes" id="UP000182829">
    <property type="component" value="Unassembled WGS sequence"/>
</dbReference>
<keyword evidence="1" id="KW-0472">Membrane</keyword>
<organism evidence="2 3">
    <name type="scientific">Natronobacterium gregoryi</name>
    <dbReference type="NCBI Taxonomy" id="44930"/>
    <lineage>
        <taxon>Archaea</taxon>
        <taxon>Methanobacteriati</taxon>
        <taxon>Methanobacteriota</taxon>
        <taxon>Stenosarchaea group</taxon>
        <taxon>Halobacteria</taxon>
        <taxon>Halobacteriales</taxon>
        <taxon>Natrialbaceae</taxon>
        <taxon>Natronobacterium</taxon>
    </lineage>
</organism>
<evidence type="ECO:0000313" key="3">
    <source>
        <dbReference type="Proteomes" id="UP000182829"/>
    </source>
</evidence>
<dbReference type="GeneID" id="55549309"/>
<name>A0A1I3NQC5_9EURY</name>
<reference evidence="2 3" key="1">
    <citation type="submission" date="2016-10" db="EMBL/GenBank/DDBJ databases">
        <authorList>
            <person name="de Groot N.N."/>
        </authorList>
    </citation>
    <scope>NUCLEOTIDE SEQUENCE [LARGE SCALE GENOMIC DNA]</scope>
    <source>
        <strain evidence="2 3">SP2</strain>
    </source>
</reference>
<keyword evidence="1" id="KW-1133">Transmembrane helix</keyword>
<sequence>MRTSTKLIVVGALLIVIPIPVLPPFVGAAIGAAVLVVGLFLRFLGL</sequence>
<accession>A0A1I3NQC5</accession>
<dbReference type="AlphaFoldDB" id="A0A1I3NQC5"/>
<keyword evidence="1" id="KW-0812">Transmembrane</keyword>
<protein>
    <submittedName>
        <fullName evidence="2">Uncharacterized protein</fullName>
    </submittedName>
</protein>
<proteinExistence type="predicted"/>
<evidence type="ECO:0000313" key="2">
    <source>
        <dbReference type="EMBL" id="SFJ11518.1"/>
    </source>
</evidence>